<accession>A0A9X3N2J7</accession>
<dbReference type="SUPFAM" id="SSF75304">
    <property type="entry name" value="Amidase signature (AS) enzymes"/>
    <property type="match status" value="1"/>
</dbReference>
<dbReference type="RefSeq" id="WP_270045120.1">
    <property type="nucleotide sequence ID" value="NZ_JAPDOD010000053.1"/>
</dbReference>
<dbReference type="GO" id="GO:0003824">
    <property type="term" value="F:catalytic activity"/>
    <property type="evidence" value="ECO:0007669"/>
    <property type="project" value="InterPro"/>
</dbReference>
<name>A0A9X3N2J7_9ACTN</name>
<gene>
    <name evidence="2" type="ORF">OM076_36685</name>
</gene>
<dbReference type="Pfam" id="PF01425">
    <property type="entry name" value="Amidase"/>
    <property type="match status" value="1"/>
</dbReference>
<evidence type="ECO:0000313" key="2">
    <source>
        <dbReference type="EMBL" id="MDA0165860.1"/>
    </source>
</evidence>
<dbReference type="EMBL" id="JAPDOD010000053">
    <property type="protein sequence ID" value="MDA0165860.1"/>
    <property type="molecule type" value="Genomic_DNA"/>
</dbReference>
<feature type="domain" description="Amidase" evidence="1">
    <location>
        <begin position="68"/>
        <end position="462"/>
    </location>
</feature>
<dbReference type="InterPro" id="IPR000120">
    <property type="entry name" value="Amidase"/>
</dbReference>
<dbReference type="AlphaFoldDB" id="A0A9X3N2J7"/>
<comment type="caution">
    <text evidence="2">The sequence shown here is derived from an EMBL/GenBank/DDBJ whole genome shotgun (WGS) entry which is preliminary data.</text>
</comment>
<sequence>MSIATSAFESALERLSAQVVDPPERRPAYDVFGAPPAFLPALGGLPKTGAIAAAARALDAGQTTCVQLTERALERIAGDEWTAFVEVCAEDALTEALVRDAELKVGRRRGPLHGIPVSVKDVINVRGVHTRCGSDAYDAVPEEDADGVDLWRAAGAVILGKTSTHEFALGVTSPQARNPHDPTRIPGGSSGGSAIAVATGMGLASLGTDTRASIRVPAALCGVVGLKPTYGTISTRGVVPLSWTMDHVAVMAGTAEDAAIALDALRPGGTAIAPAAGGRVSHLRVGLATAAWEGTEAAVESAVAAQIDKLGGLVASVGETDRPTAADFGGANAMGLLVSRCEAATFHRARGLDRSLYWAEVRDQLNAADGVLATDYIDAQRYRASLREEMLAVFREHHVLAMPTAPVLAPAVERADEYLTILSRNAILWSFVGFPAISIPCPTDGLPVGLQLVAGPGGEALLIALATALTKGDA</sequence>
<protein>
    <submittedName>
        <fullName evidence="2">Amidase</fullName>
    </submittedName>
</protein>
<dbReference type="Gene3D" id="3.90.1300.10">
    <property type="entry name" value="Amidase signature (AS) domain"/>
    <property type="match status" value="1"/>
</dbReference>
<dbReference type="InterPro" id="IPR023631">
    <property type="entry name" value="Amidase_dom"/>
</dbReference>
<dbReference type="PANTHER" id="PTHR11895:SF176">
    <property type="entry name" value="AMIDASE AMID-RELATED"/>
    <property type="match status" value="1"/>
</dbReference>
<reference evidence="2" key="1">
    <citation type="submission" date="2022-10" db="EMBL/GenBank/DDBJ databases">
        <title>The WGS of Solirubrobacter ginsenosidimutans DSM 21036.</title>
        <authorList>
            <person name="Jiang Z."/>
        </authorList>
    </citation>
    <scope>NUCLEOTIDE SEQUENCE</scope>
    <source>
        <strain evidence="2">DSM 21036</strain>
    </source>
</reference>
<dbReference type="Proteomes" id="UP001149140">
    <property type="component" value="Unassembled WGS sequence"/>
</dbReference>
<organism evidence="2 3">
    <name type="scientific">Solirubrobacter ginsenosidimutans</name>
    <dbReference type="NCBI Taxonomy" id="490573"/>
    <lineage>
        <taxon>Bacteria</taxon>
        <taxon>Bacillati</taxon>
        <taxon>Actinomycetota</taxon>
        <taxon>Thermoleophilia</taxon>
        <taxon>Solirubrobacterales</taxon>
        <taxon>Solirubrobacteraceae</taxon>
        <taxon>Solirubrobacter</taxon>
    </lineage>
</organism>
<dbReference type="PANTHER" id="PTHR11895">
    <property type="entry name" value="TRANSAMIDASE"/>
    <property type="match status" value="1"/>
</dbReference>
<proteinExistence type="predicted"/>
<evidence type="ECO:0000313" key="3">
    <source>
        <dbReference type="Proteomes" id="UP001149140"/>
    </source>
</evidence>
<keyword evidence="3" id="KW-1185">Reference proteome</keyword>
<evidence type="ECO:0000259" key="1">
    <source>
        <dbReference type="Pfam" id="PF01425"/>
    </source>
</evidence>
<dbReference type="InterPro" id="IPR036928">
    <property type="entry name" value="AS_sf"/>
</dbReference>